<dbReference type="RefSeq" id="WP_005446619.1">
    <property type="nucleotide sequence ID" value="NZ_AP031614.1"/>
</dbReference>
<evidence type="ECO:0000313" key="5">
    <source>
        <dbReference type="Proteomes" id="UP000253437"/>
    </source>
</evidence>
<dbReference type="GeneID" id="83582436"/>
<dbReference type="Proteomes" id="UP000253437">
    <property type="component" value="Unassembled WGS sequence"/>
</dbReference>
<dbReference type="Pfam" id="PF13505">
    <property type="entry name" value="OMP_b-brl"/>
    <property type="match status" value="1"/>
</dbReference>
<name>A0A8B3DTA4_VIBHA</name>
<evidence type="ECO:0000256" key="2">
    <source>
        <dbReference type="SAM" id="SignalP"/>
    </source>
</evidence>
<evidence type="ECO:0000313" key="4">
    <source>
        <dbReference type="EMBL" id="RIW17701.1"/>
    </source>
</evidence>
<dbReference type="InterPro" id="IPR027385">
    <property type="entry name" value="Beta-barrel_OMP"/>
</dbReference>
<feature type="chain" id="PRO_5032363157" evidence="2">
    <location>
        <begin position="20"/>
        <end position="191"/>
    </location>
</feature>
<protein>
    <submittedName>
        <fullName evidence="4">Porin family protein</fullName>
    </submittedName>
</protein>
<feature type="signal peptide" evidence="2">
    <location>
        <begin position="1"/>
        <end position="19"/>
    </location>
</feature>
<dbReference type="AlphaFoldDB" id="A0A8B3DTA4"/>
<reference evidence="4 5" key="1">
    <citation type="submission" date="2018-08" db="EMBL/GenBank/DDBJ databases">
        <title>Vibrio harveyi strains pathogenic to white snook Centropomus viridis Lockington (1877) and potential probiotic bacteria.</title>
        <authorList>
            <person name="Soto-Rodriguez S."/>
            <person name="Gomez-Gil B."/>
            <person name="Lozano-Olvera R."/>
        </authorList>
    </citation>
    <scope>NUCLEOTIDE SEQUENCE [LARGE SCALE GENOMIC DNA]</scope>
    <source>
        <strain evidence="4 5">CAIM 1508</strain>
    </source>
</reference>
<accession>A0A8B3DTA4</accession>
<sequence>MKNAILLLSALTMSLPTFATQEQTHQSYLYLGTGNVGFDTPEFGSDRDSGWSTPHITIGWGYNVNQYLAFEGVLRYSQNELKNDSLKTDLDLHYYQAGMSAVLTSDNLGDTPLSLFGRVTALGTQAEMYIPDVQKVTDDSGALFNVGAGIHWDMSKDIWLRAEYIYNVADMGFDNFYDSYEGVQVSLGKRF</sequence>
<dbReference type="EMBL" id="QOUW02000008">
    <property type="protein sequence ID" value="RIW17701.1"/>
    <property type="molecule type" value="Genomic_DNA"/>
</dbReference>
<dbReference type="SUPFAM" id="SSF56925">
    <property type="entry name" value="OMPA-like"/>
    <property type="match status" value="1"/>
</dbReference>
<evidence type="ECO:0000256" key="1">
    <source>
        <dbReference type="ARBA" id="ARBA00022729"/>
    </source>
</evidence>
<gene>
    <name evidence="4" type="ORF">DS957_004025</name>
</gene>
<organism evidence="4 5">
    <name type="scientific">Vibrio harveyi</name>
    <name type="common">Beneckea harveyi</name>
    <dbReference type="NCBI Taxonomy" id="669"/>
    <lineage>
        <taxon>Bacteria</taxon>
        <taxon>Pseudomonadati</taxon>
        <taxon>Pseudomonadota</taxon>
        <taxon>Gammaproteobacteria</taxon>
        <taxon>Vibrionales</taxon>
        <taxon>Vibrionaceae</taxon>
        <taxon>Vibrio</taxon>
    </lineage>
</organism>
<feature type="domain" description="Outer membrane protein beta-barrel" evidence="3">
    <location>
        <begin position="6"/>
        <end position="191"/>
    </location>
</feature>
<dbReference type="Gene3D" id="2.40.160.20">
    <property type="match status" value="1"/>
</dbReference>
<comment type="caution">
    <text evidence="4">The sequence shown here is derived from an EMBL/GenBank/DDBJ whole genome shotgun (WGS) entry which is preliminary data.</text>
</comment>
<dbReference type="InterPro" id="IPR011250">
    <property type="entry name" value="OMP/PagP_B-barrel"/>
</dbReference>
<evidence type="ECO:0000259" key="3">
    <source>
        <dbReference type="Pfam" id="PF13505"/>
    </source>
</evidence>
<proteinExistence type="predicted"/>
<keyword evidence="1 2" id="KW-0732">Signal</keyword>